<keyword evidence="5" id="KW-0819">tRNA processing</keyword>
<proteinExistence type="inferred from homology"/>
<organism evidence="15 16">
    <name type="scientific">Albugo candida</name>
    <dbReference type="NCBI Taxonomy" id="65357"/>
    <lineage>
        <taxon>Eukaryota</taxon>
        <taxon>Sar</taxon>
        <taxon>Stramenopiles</taxon>
        <taxon>Oomycota</taxon>
        <taxon>Peronosporomycetes</taxon>
        <taxon>Albuginales</taxon>
        <taxon>Albuginaceae</taxon>
        <taxon>Albugo</taxon>
    </lineage>
</organism>
<evidence type="ECO:0000256" key="7">
    <source>
        <dbReference type="ARBA" id="ARBA00022723"/>
    </source>
</evidence>
<dbReference type="SUPFAM" id="SSF56281">
    <property type="entry name" value="Metallo-hydrolase/oxidoreductase"/>
    <property type="match status" value="2"/>
</dbReference>
<comment type="similarity">
    <text evidence="3">Belongs to the RNase Z family.</text>
</comment>
<evidence type="ECO:0000256" key="10">
    <source>
        <dbReference type="ARBA" id="ARBA00022833"/>
    </source>
</evidence>
<keyword evidence="6" id="KW-0540">Nuclease</keyword>
<comment type="cofactor">
    <cofactor evidence="2">
        <name>Zn(2+)</name>
        <dbReference type="ChEBI" id="CHEBI:29105"/>
    </cofactor>
</comment>
<dbReference type="OrthoDB" id="6375174at2759"/>
<keyword evidence="16" id="KW-1185">Reference proteome</keyword>
<dbReference type="PANTHER" id="PTHR12553">
    <property type="entry name" value="ZINC PHOSPHODIESTERASE ELAC PROTEIN 2"/>
    <property type="match status" value="1"/>
</dbReference>
<dbReference type="STRING" id="65357.A0A024G0V8"/>
<evidence type="ECO:0000256" key="5">
    <source>
        <dbReference type="ARBA" id="ARBA00022694"/>
    </source>
</evidence>
<feature type="domain" description="Metallo-beta-lactamase" evidence="12">
    <location>
        <begin position="539"/>
        <end position="747"/>
    </location>
</feature>
<evidence type="ECO:0000256" key="8">
    <source>
        <dbReference type="ARBA" id="ARBA00022759"/>
    </source>
</evidence>
<dbReference type="GO" id="GO:0046872">
    <property type="term" value="F:metal ion binding"/>
    <property type="evidence" value="ECO:0007669"/>
    <property type="project" value="UniProtKB-KW"/>
</dbReference>
<dbReference type="InterPro" id="IPR036866">
    <property type="entry name" value="RibonucZ/Hydroxyglut_hydro"/>
</dbReference>
<dbReference type="GO" id="GO:0042781">
    <property type="term" value="F:3'-tRNA processing endoribonuclease activity"/>
    <property type="evidence" value="ECO:0007669"/>
    <property type="project" value="UniProtKB-EC"/>
</dbReference>
<reference evidence="15 16" key="1">
    <citation type="submission" date="2012-05" db="EMBL/GenBank/DDBJ databases">
        <title>Recombination and specialization in a pathogen metapopulation.</title>
        <authorList>
            <person name="Gardiner A."/>
            <person name="Kemen E."/>
            <person name="Schultz-Larsen T."/>
            <person name="MacLean D."/>
            <person name="Van Oosterhout C."/>
            <person name="Jones J.D.G."/>
        </authorList>
    </citation>
    <scope>NUCLEOTIDE SEQUENCE [LARGE SCALE GENOMIC DNA]</scope>
    <source>
        <strain evidence="15 16">Ac Nc2</strain>
    </source>
</reference>
<keyword evidence="9" id="KW-0378">Hydrolase</keyword>
<comment type="caution">
    <text evidence="15">The sequence shown here is derived from an EMBL/GenBank/DDBJ whole genome shotgun (WGS) entry which is preliminary data.</text>
</comment>
<dbReference type="Pfam" id="PF12706">
    <property type="entry name" value="Lactamase_B_2"/>
    <property type="match status" value="1"/>
</dbReference>
<dbReference type="EMBL" id="CAIX01000004">
    <property type="protein sequence ID" value="CCI39935.1"/>
    <property type="molecule type" value="Genomic_DNA"/>
</dbReference>
<keyword evidence="10" id="KW-0862">Zinc</keyword>
<feature type="compositionally biased region" description="Acidic residues" evidence="11">
    <location>
        <begin position="1196"/>
        <end position="1223"/>
    </location>
</feature>
<feature type="compositionally biased region" description="Low complexity" evidence="11">
    <location>
        <begin position="178"/>
        <end position="198"/>
    </location>
</feature>
<dbReference type="Pfam" id="PF13521">
    <property type="entry name" value="AAA_28"/>
    <property type="match status" value="1"/>
</dbReference>
<name>A0A024G0V8_9STRA</name>
<dbReference type="Pfam" id="PF13691">
    <property type="entry name" value="Lactamase_B_4"/>
    <property type="match status" value="1"/>
</dbReference>
<evidence type="ECO:0000256" key="6">
    <source>
        <dbReference type="ARBA" id="ARBA00022722"/>
    </source>
</evidence>
<dbReference type="EC" id="3.1.26.11" evidence="4"/>
<dbReference type="GO" id="GO:1990180">
    <property type="term" value="P:mitochondrial tRNA 3'-end processing"/>
    <property type="evidence" value="ECO:0007669"/>
    <property type="project" value="TreeGrafter"/>
</dbReference>
<feature type="domain" description="NadR/Ttd14 AAA" evidence="13">
    <location>
        <begin position="786"/>
        <end position="921"/>
    </location>
</feature>
<dbReference type="AlphaFoldDB" id="A0A024G0V8"/>
<evidence type="ECO:0000256" key="3">
    <source>
        <dbReference type="ARBA" id="ARBA00007823"/>
    </source>
</evidence>
<evidence type="ECO:0000313" key="16">
    <source>
        <dbReference type="Proteomes" id="UP000053237"/>
    </source>
</evidence>
<dbReference type="Gene3D" id="2.40.320.10">
    <property type="entry name" value="Hypothetical Protein Pfu-838710-001"/>
    <property type="match status" value="1"/>
</dbReference>
<dbReference type="InterPro" id="IPR027794">
    <property type="entry name" value="tRNase_Z_dom"/>
</dbReference>
<comment type="catalytic activity">
    <reaction evidence="1">
        <text>Endonucleolytic cleavage of RNA, removing extra 3' nucleotides from tRNA precursor, generating 3' termini of tRNAs. A 3'-hydroxy group is left at the tRNA terminus and a 5'-phosphoryl group is left at the trailer molecule.</text>
        <dbReference type="EC" id="3.1.26.11"/>
    </reaction>
</comment>
<evidence type="ECO:0000256" key="4">
    <source>
        <dbReference type="ARBA" id="ARBA00012477"/>
    </source>
</evidence>
<gene>
    <name evidence="15" type="ORF">BN9_007190</name>
</gene>
<dbReference type="InParanoid" id="A0A024G0V8"/>
<dbReference type="CDD" id="cd07718">
    <property type="entry name" value="RNaseZ_ELAC1_ELAC2-C-term-like_MBL-fold"/>
    <property type="match status" value="1"/>
</dbReference>
<dbReference type="GO" id="GO:0005739">
    <property type="term" value="C:mitochondrion"/>
    <property type="evidence" value="ECO:0007669"/>
    <property type="project" value="TreeGrafter"/>
</dbReference>
<dbReference type="InterPro" id="IPR001279">
    <property type="entry name" value="Metallo-B-lactamas"/>
</dbReference>
<evidence type="ECO:0000313" key="15">
    <source>
        <dbReference type="EMBL" id="CCI39935.1"/>
    </source>
</evidence>
<dbReference type="PANTHER" id="PTHR12553:SF49">
    <property type="entry name" value="ZINC PHOSPHODIESTERASE ELAC PROTEIN 2"/>
    <property type="match status" value="1"/>
</dbReference>
<sequence length="1231" mass="139425">MASRLGIRMNVVGTGSDGSIPSVLFSIERYGVYSDDVTLLQRYLFNCGEGTQRICKEYQIKVNTLNSVFLTQFTNWNVAGIPGLVFALGECGASHLHLYGPKRSNAYLQSLHSFVRRRYPELNCTEIEQETTSAAVICNDIADFQMRDIHAQISGFCLRPHSTQPDGAEDPCSHSIQTDSLKNSSTSSSSDSDSANSSDKNETYWVLDRTATIDQAWLEEFYSHHHPEKKHHAAQILRQFSGREHVLRDMLIQKYCEGSSCTTTQLTGKRKRTCPAPDSISKDDFDTIYVSLKPSRNDCNADQSEDPICYVLTFFQDVIRIGWVITCPHQSFVADLVRRFKPCDAHRPVLVVHLTPKYILMHAEWMNSFTEDTKHLVYDSETLETTADGVFSYTFKSSALAAIRRKGAKFHTNSNHFHLARYLQKCVTTRSSPPSRLLFPEIRVETHLAQSQLVYWFNHPKSTVQTYFEYEMTGWKKLLKHVGFLSKQENPPQLNPIDRLEKRLTDVRVVFLGTGCAAPSKLRGSSGIYLDFCSGKEGFLLDCGEGTFGNLCRYYGRKEGIERVANLCGIWISHHHADHQAGILTLLEVFARNSNQLLLVIAPHSVLQFIRTCEDTHICPHIHLITCRAMNSCSYSSRFWQDTSTVDSSNSKCGILSDIQSVPVHHCYDSYGVVLTLSNGRRLLYSGDTRPCNALIEAGMDVDLLIHEATFADTRQEDAVRKRHSTVQEAMLVAKKMRARRIVLTHFSAGFPFRMFAHCSGEVTANALPRRAGVEGAGQMRSCVFADLEERDIVNFQWHLLKLQMALEDSFNSLAQDTNLPCVILCDRGAMDGSAYMSTDQWEELKLEHDLDTVTLRDTRYIAVFHLVTAAKGAEKFYTLDNNDARLETLEQARIIDERTCRAWVGHPKLFVFDNSAGFEKKMQRLIDTAAVLCGIPTTVRASRKFLLREAPSKNNISIDYEDFEVEKVYLQPEEAETSKDYSFVRCRTQYGISSYGMTTVRYLESGEMVHLKRVLNAREYSYAVRRRVDTSRHIIKQQRICFLYECQSVQIHVYKEPFAINNLAILHLQASEENQQITFPSFVAIERELHESDGLYSAHKIKSRIVANKMDDFRRGPQKENAHRVGSIVKGGACSLESAPISLMLDFLKATQEHDLTNAETRAKEIIAIEPKNELVRDLLAALKQQQALMSAQQSDDESSNIDESDDAVDSVSSDEESDQESVSDRDYNS</sequence>
<dbReference type="InterPro" id="IPR047151">
    <property type="entry name" value="RNZ2-like"/>
</dbReference>
<feature type="region of interest" description="Disordered" evidence="11">
    <location>
        <begin position="1189"/>
        <end position="1231"/>
    </location>
</feature>
<evidence type="ECO:0000256" key="11">
    <source>
        <dbReference type="SAM" id="MobiDB-lite"/>
    </source>
</evidence>
<evidence type="ECO:0000256" key="2">
    <source>
        <dbReference type="ARBA" id="ARBA00001947"/>
    </source>
</evidence>
<evidence type="ECO:0000259" key="13">
    <source>
        <dbReference type="Pfam" id="PF13521"/>
    </source>
</evidence>
<dbReference type="Proteomes" id="UP000053237">
    <property type="component" value="Unassembled WGS sequence"/>
</dbReference>
<dbReference type="Gene3D" id="3.60.15.10">
    <property type="entry name" value="Ribonuclease Z/Hydroxyacylglutathione hydrolase-like"/>
    <property type="match status" value="2"/>
</dbReference>
<keyword evidence="8" id="KW-0255">Endonuclease</keyword>
<dbReference type="InterPro" id="IPR038727">
    <property type="entry name" value="NadR/Ttd14_AAA_dom"/>
</dbReference>
<feature type="region of interest" description="Disordered" evidence="11">
    <location>
        <begin position="167"/>
        <end position="200"/>
    </location>
</feature>
<protein>
    <recommendedName>
        <fullName evidence="4">ribonuclease Z</fullName>
        <ecNumber evidence="4">3.1.26.11</ecNumber>
    </recommendedName>
</protein>
<evidence type="ECO:0000259" key="14">
    <source>
        <dbReference type="Pfam" id="PF13691"/>
    </source>
</evidence>
<feature type="domain" description="tRNase Z endonuclease" evidence="14">
    <location>
        <begin position="41"/>
        <end position="78"/>
    </location>
</feature>
<accession>A0A024G0V8</accession>
<evidence type="ECO:0000259" key="12">
    <source>
        <dbReference type="Pfam" id="PF12706"/>
    </source>
</evidence>
<keyword evidence="7" id="KW-0479">Metal-binding</keyword>
<evidence type="ECO:0000256" key="1">
    <source>
        <dbReference type="ARBA" id="ARBA00000402"/>
    </source>
</evidence>
<evidence type="ECO:0000256" key="9">
    <source>
        <dbReference type="ARBA" id="ARBA00022801"/>
    </source>
</evidence>